<keyword evidence="2" id="KW-1185">Reference proteome</keyword>
<protein>
    <submittedName>
        <fullName evidence="1">Uncharacterized protein</fullName>
    </submittedName>
</protein>
<accession>A0ACC2M3D0</accession>
<gene>
    <name evidence="1" type="ORF">MRB53_016518</name>
</gene>
<evidence type="ECO:0000313" key="2">
    <source>
        <dbReference type="Proteomes" id="UP001234297"/>
    </source>
</evidence>
<evidence type="ECO:0000313" key="1">
    <source>
        <dbReference type="EMBL" id="KAJ8639824.1"/>
    </source>
</evidence>
<comment type="caution">
    <text evidence="1">The sequence shown here is derived from an EMBL/GenBank/DDBJ whole genome shotgun (WGS) entry which is preliminary data.</text>
</comment>
<name>A0ACC2M3D0_PERAE</name>
<dbReference type="Proteomes" id="UP001234297">
    <property type="component" value="Chromosome 5"/>
</dbReference>
<organism evidence="1 2">
    <name type="scientific">Persea americana</name>
    <name type="common">Avocado</name>
    <dbReference type="NCBI Taxonomy" id="3435"/>
    <lineage>
        <taxon>Eukaryota</taxon>
        <taxon>Viridiplantae</taxon>
        <taxon>Streptophyta</taxon>
        <taxon>Embryophyta</taxon>
        <taxon>Tracheophyta</taxon>
        <taxon>Spermatophyta</taxon>
        <taxon>Magnoliopsida</taxon>
        <taxon>Magnoliidae</taxon>
        <taxon>Laurales</taxon>
        <taxon>Lauraceae</taxon>
        <taxon>Persea</taxon>
    </lineage>
</organism>
<sequence length="150" mass="16894">MEGSRWKCSIWPLGMDIRLAVASCRGWPIVLSGEWPIVFAKKEWLLLQQGEGTGCELQGTGSKKKKRKKKQQQGAAVCRWQGRQRRWQGGGRNARPDAGRKAACSTGCGPRQTKMKRGKEEDGMQVVQVQVGVRRLSERRRKEEGGGEDW</sequence>
<reference evidence="1 2" key="1">
    <citation type="journal article" date="2022" name="Hortic Res">
        <title>A haplotype resolved chromosomal level avocado genome allows analysis of novel avocado genes.</title>
        <authorList>
            <person name="Nath O."/>
            <person name="Fletcher S.J."/>
            <person name="Hayward A."/>
            <person name="Shaw L.M."/>
            <person name="Masouleh A.K."/>
            <person name="Furtado A."/>
            <person name="Henry R.J."/>
            <person name="Mitter N."/>
        </authorList>
    </citation>
    <scope>NUCLEOTIDE SEQUENCE [LARGE SCALE GENOMIC DNA]</scope>
    <source>
        <strain evidence="2">cv. Hass</strain>
    </source>
</reference>
<proteinExistence type="predicted"/>
<dbReference type="EMBL" id="CM056813">
    <property type="protein sequence ID" value="KAJ8639824.1"/>
    <property type="molecule type" value="Genomic_DNA"/>
</dbReference>